<keyword evidence="3" id="KW-0862">Zinc</keyword>
<dbReference type="SUPFAM" id="SSF57850">
    <property type="entry name" value="RING/U-box"/>
    <property type="match status" value="1"/>
</dbReference>
<name>A0A250WTI6_9CHLO</name>
<dbReference type="GO" id="GO:0008270">
    <property type="term" value="F:zinc ion binding"/>
    <property type="evidence" value="ECO:0007669"/>
    <property type="project" value="UniProtKB-KW"/>
</dbReference>
<dbReference type="GO" id="GO:0061630">
    <property type="term" value="F:ubiquitin protein ligase activity"/>
    <property type="evidence" value="ECO:0007669"/>
    <property type="project" value="TreeGrafter"/>
</dbReference>
<keyword evidence="9" id="KW-1185">Reference proteome</keyword>
<accession>A0A250WTI6</accession>
<evidence type="ECO:0000313" key="8">
    <source>
        <dbReference type="EMBL" id="GAX74049.1"/>
    </source>
</evidence>
<reference evidence="8 9" key="1">
    <citation type="submission" date="2017-08" db="EMBL/GenBank/DDBJ databases">
        <title>Acidophilic green algal genome provides insights into adaptation to an acidic environment.</title>
        <authorList>
            <person name="Hirooka S."/>
            <person name="Hirose Y."/>
            <person name="Kanesaki Y."/>
            <person name="Higuchi S."/>
            <person name="Fujiwara T."/>
            <person name="Onuma R."/>
            <person name="Era A."/>
            <person name="Ohbayashi R."/>
            <person name="Uzuka A."/>
            <person name="Nozaki H."/>
            <person name="Yoshikawa H."/>
            <person name="Miyagishima S.Y."/>
        </authorList>
    </citation>
    <scope>NUCLEOTIDE SEQUENCE [LARGE SCALE GENOMIC DNA]</scope>
    <source>
        <strain evidence="8 9">NIES-2499</strain>
    </source>
</reference>
<keyword evidence="6" id="KW-0472">Membrane</keyword>
<dbReference type="SMART" id="SM00744">
    <property type="entry name" value="RINGv"/>
    <property type="match status" value="1"/>
</dbReference>
<dbReference type="Proteomes" id="UP000232323">
    <property type="component" value="Unassembled WGS sequence"/>
</dbReference>
<keyword evidence="6" id="KW-1133">Transmembrane helix</keyword>
<dbReference type="PROSITE" id="PS50089">
    <property type="entry name" value="ZF_RING_2"/>
    <property type="match status" value="1"/>
</dbReference>
<dbReference type="InterPro" id="IPR011016">
    <property type="entry name" value="Znf_RING-CH"/>
</dbReference>
<evidence type="ECO:0000256" key="3">
    <source>
        <dbReference type="ARBA" id="ARBA00022833"/>
    </source>
</evidence>
<feature type="region of interest" description="Disordered" evidence="5">
    <location>
        <begin position="157"/>
        <end position="199"/>
    </location>
</feature>
<dbReference type="InterPro" id="IPR051826">
    <property type="entry name" value="E3_ubiquitin-ligase_domain"/>
</dbReference>
<evidence type="ECO:0000256" key="1">
    <source>
        <dbReference type="ARBA" id="ARBA00022723"/>
    </source>
</evidence>
<dbReference type="SMART" id="SM00184">
    <property type="entry name" value="RING"/>
    <property type="match status" value="1"/>
</dbReference>
<keyword evidence="1" id="KW-0479">Metal-binding</keyword>
<keyword evidence="2 4" id="KW-0863">Zinc-finger</keyword>
<dbReference type="GO" id="GO:0006511">
    <property type="term" value="P:ubiquitin-dependent protein catabolic process"/>
    <property type="evidence" value="ECO:0007669"/>
    <property type="project" value="TreeGrafter"/>
</dbReference>
<dbReference type="STRING" id="1157962.A0A250WTI6"/>
<evidence type="ECO:0000259" key="7">
    <source>
        <dbReference type="PROSITE" id="PS50089"/>
    </source>
</evidence>
<gene>
    <name evidence="8" type="ORF">CEUSTIGMA_g1499.t1</name>
</gene>
<evidence type="ECO:0000256" key="5">
    <source>
        <dbReference type="SAM" id="MobiDB-lite"/>
    </source>
</evidence>
<evidence type="ECO:0000313" key="9">
    <source>
        <dbReference type="Proteomes" id="UP000232323"/>
    </source>
</evidence>
<dbReference type="OrthoDB" id="8062037at2759"/>
<evidence type="ECO:0000256" key="2">
    <source>
        <dbReference type="ARBA" id="ARBA00022771"/>
    </source>
</evidence>
<organism evidence="8 9">
    <name type="scientific">Chlamydomonas eustigma</name>
    <dbReference type="NCBI Taxonomy" id="1157962"/>
    <lineage>
        <taxon>Eukaryota</taxon>
        <taxon>Viridiplantae</taxon>
        <taxon>Chlorophyta</taxon>
        <taxon>core chlorophytes</taxon>
        <taxon>Chlorophyceae</taxon>
        <taxon>CS clade</taxon>
        <taxon>Chlamydomonadales</taxon>
        <taxon>Chlamydomonadaceae</taxon>
        <taxon>Chlamydomonas</taxon>
    </lineage>
</organism>
<dbReference type="AlphaFoldDB" id="A0A250WTI6"/>
<evidence type="ECO:0000256" key="4">
    <source>
        <dbReference type="PROSITE-ProRule" id="PRU00175"/>
    </source>
</evidence>
<evidence type="ECO:0000256" key="6">
    <source>
        <dbReference type="SAM" id="Phobius"/>
    </source>
</evidence>
<dbReference type="Gene3D" id="3.30.40.10">
    <property type="entry name" value="Zinc/RING finger domain, C3HC4 (zinc finger)"/>
    <property type="match status" value="1"/>
</dbReference>
<dbReference type="CDD" id="cd16454">
    <property type="entry name" value="RING-H2_PA-TM-RING"/>
    <property type="match status" value="1"/>
</dbReference>
<sequence>MWRAVNSDVTRNRDVEAAIGSQVRTDVSTRQGPVILVQEEYMRLAVFGIVLFVLIMGIVPMAFAFWFCVGLLLVVCTKAPLQLRIVSSRVRIVRTSHGQDSQGGYIESDGDMEGSSRGDVWVGAEVIRDNWQRGPTVQPLSLEEVRTLPTYTFLRHGRGRSGLKENSDGHPLAGSTSTVSSSVSKGPNQGASTLSIEKPQNIPHAASVASAGRGLIQSEPDNLPSCVVCLEAFKDGERVMPLPCMHQFHQNCIMPWFKQKGYRSTCPVCKTPCF</sequence>
<dbReference type="InterPro" id="IPR013083">
    <property type="entry name" value="Znf_RING/FYVE/PHD"/>
</dbReference>
<proteinExistence type="predicted"/>
<feature type="domain" description="RING-type" evidence="7">
    <location>
        <begin position="226"/>
        <end position="270"/>
    </location>
</feature>
<protein>
    <recommendedName>
        <fullName evidence="7">RING-type domain-containing protein</fullName>
    </recommendedName>
</protein>
<dbReference type="EMBL" id="BEGY01000005">
    <property type="protein sequence ID" value="GAX74049.1"/>
    <property type="molecule type" value="Genomic_DNA"/>
</dbReference>
<comment type="caution">
    <text evidence="8">The sequence shown here is derived from an EMBL/GenBank/DDBJ whole genome shotgun (WGS) entry which is preliminary data.</text>
</comment>
<dbReference type="PANTHER" id="PTHR22765">
    <property type="entry name" value="RING FINGER AND PROTEASE ASSOCIATED DOMAIN-CONTAINING"/>
    <property type="match status" value="1"/>
</dbReference>
<dbReference type="Pfam" id="PF13639">
    <property type="entry name" value="zf-RING_2"/>
    <property type="match status" value="1"/>
</dbReference>
<keyword evidence="6" id="KW-0812">Transmembrane</keyword>
<feature type="transmembrane region" description="Helical" evidence="6">
    <location>
        <begin position="44"/>
        <end position="75"/>
    </location>
</feature>
<dbReference type="InterPro" id="IPR001841">
    <property type="entry name" value="Znf_RING"/>
</dbReference>
<feature type="compositionally biased region" description="Polar residues" evidence="5">
    <location>
        <begin position="185"/>
        <end position="195"/>
    </location>
</feature>
<feature type="compositionally biased region" description="Low complexity" evidence="5">
    <location>
        <begin position="175"/>
        <end position="184"/>
    </location>
</feature>